<comment type="caution">
    <text evidence="2">The sequence shown here is derived from an EMBL/GenBank/DDBJ whole genome shotgun (WGS) entry which is preliminary data.</text>
</comment>
<dbReference type="Proteomes" id="UP000286260">
    <property type="component" value="Unassembled WGS sequence"/>
</dbReference>
<evidence type="ECO:0000313" key="3">
    <source>
        <dbReference type="Proteomes" id="UP000286260"/>
    </source>
</evidence>
<reference evidence="2 3" key="1">
    <citation type="submission" date="2018-08" db="EMBL/GenBank/DDBJ databases">
        <title>A genome reference for cultivated species of the human gut microbiota.</title>
        <authorList>
            <person name="Zou Y."/>
            <person name="Xue W."/>
            <person name="Luo G."/>
        </authorList>
    </citation>
    <scope>NUCLEOTIDE SEQUENCE [LARGE SCALE GENOMIC DNA]</scope>
    <source>
        <strain evidence="2 3">AM34-17</strain>
    </source>
</reference>
<feature type="domain" description="Putative beta-lactamase-inhibitor-like PepSY-like" evidence="1">
    <location>
        <begin position="212"/>
        <end position="246"/>
    </location>
</feature>
<dbReference type="Gene3D" id="3.10.450.360">
    <property type="match status" value="2"/>
</dbReference>
<feature type="domain" description="Putative beta-lactamase-inhibitor-like PepSY-like" evidence="1">
    <location>
        <begin position="59"/>
        <end position="150"/>
    </location>
</feature>
<dbReference type="STRING" id="46503.ERS852463_02426"/>
<sequence length="282" mass="31673">MNTKISVFTIFVGFALLFAGCSKDDENIPGGIEPPKTILDAFNAKYPDARDTEWTVNDDYYVIDFENNSLDNTAWFDHLGVWAMIKTDLPLNQLPTAISNDIKQGKYAGWKIEEADTIGRAGMGTVYKVEVEKAEQETDLYYTLYGDLIKAVDNAKDDVDRPISVPEKVADLMELTFQGAELLDIENTTFGVQLAILDGKTLKIVELTQIYTWKSTTWKVSEQEVPTVIMDAFKASKYRNDPVESIYMFTDANGAFHKFNVIHNGLAVTVEFDVFGNIVTNK</sequence>
<dbReference type="Pfam" id="PF11396">
    <property type="entry name" value="PepSY_like"/>
    <property type="match status" value="2"/>
</dbReference>
<protein>
    <recommendedName>
        <fullName evidence="1">Putative beta-lactamase-inhibitor-like PepSY-like domain-containing protein</fullName>
    </recommendedName>
</protein>
<evidence type="ECO:0000259" key="1">
    <source>
        <dbReference type="Pfam" id="PF11396"/>
    </source>
</evidence>
<dbReference type="PROSITE" id="PS51257">
    <property type="entry name" value="PROKAR_LIPOPROTEIN"/>
    <property type="match status" value="1"/>
</dbReference>
<organism evidence="2 3">
    <name type="scientific">Parabacteroides merdae</name>
    <dbReference type="NCBI Taxonomy" id="46503"/>
    <lineage>
        <taxon>Bacteria</taxon>
        <taxon>Pseudomonadati</taxon>
        <taxon>Bacteroidota</taxon>
        <taxon>Bacteroidia</taxon>
        <taxon>Bacteroidales</taxon>
        <taxon>Tannerellaceae</taxon>
        <taxon>Parabacteroides</taxon>
    </lineage>
</organism>
<dbReference type="RefSeq" id="WP_122115878.1">
    <property type="nucleotide sequence ID" value="NZ_JADMWD010000003.1"/>
</dbReference>
<evidence type="ECO:0000313" key="2">
    <source>
        <dbReference type="EMBL" id="RHC90093.1"/>
    </source>
</evidence>
<dbReference type="AlphaFoldDB" id="A0A3E4ZRF2"/>
<proteinExistence type="predicted"/>
<dbReference type="InterPro" id="IPR021533">
    <property type="entry name" value="PepSY-like"/>
</dbReference>
<dbReference type="SUPFAM" id="SSF160574">
    <property type="entry name" value="BT0923-like"/>
    <property type="match status" value="2"/>
</dbReference>
<accession>A0A3E4ZRF2</accession>
<name>A0A3E4ZRF2_9BACT</name>
<gene>
    <name evidence="2" type="ORF">DW828_00690</name>
</gene>
<dbReference type="EMBL" id="QSII01000001">
    <property type="protein sequence ID" value="RHC90093.1"/>
    <property type="molecule type" value="Genomic_DNA"/>
</dbReference>